<dbReference type="PANTHER" id="PTHR30408:SF13">
    <property type="entry name" value="TYPE I RESTRICTION ENZYME HINDI SPECIFICITY SUBUNIT"/>
    <property type="match status" value="1"/>
</dbReference>
<dbReference type="SUPFAM" id="SSF116734">
    <property type="entry name" value="DNA methylase specificity domain"/>
    <property type="match status" value="2"/>
</dbReference>
<gene>
    <name evidence="5" type="ORF">C7S20_15105</name>
</gene>
<keyword evidence="6" id="KW-1185">Reference proteome</keyword>
<dbReference type="PANTHER" id="PTHR30408">
    <property type="entry name" value="TYPE-1 RESTRICTION ENZYME ECOKI SPECIFICITY PROTEIN"/>
    <property type="match status" value="1"/>
</dbReference>
<dbReference type="CDD" id="cd17496">
    <property type="entry name" value="RMtype1_S_BliBORF2384P-TRD1-CR1_like"/>
    <property type="match status" value="1"/>
</dbReference>
<dbReference type="EMBL" id="CP028136">
    <property type="protein sequence ID" value="AVR46484.1"/>
    <property type="molecule type" value="Genomic_DNA"/>
</dbReference>
<evidence type="ECO:0000256" key="1">
    <source>
        <dbReference type="ARBA" id="ARBA00010923"/>
    </source>
</evidence>
<evidence type="ECO:0000313" key="5">
    <source>
        <dbReference type="EMBL" id="AVR46484.1"/>
    </source>
</evidence>
<dbReference type="AlphaFoldDB" id="A0A2R3Z8F3"/>
<organism evidence="5 6">
    <name type="scientific">Christiangramia fulva</name>
    <dbReference type="NCBI Taxonomy" id="2126553"/>
    <lineage>
        <taxon>Bacteria</taxon>
        <taxon>Pseudomonadati</taxon>
        <taxon>Bacteroidota</taxon>
        <taxon>Flavobacteriia</taxon>
        <taxon>Flavobacteriales</taxon>
        <taxon>Flavobacteriaceae</taxon>
        <taxon>Christiangramia</taxon>
    </lineage>
</organism>
<name>A0A2R3Z8F3_9FLAO</name>
<accession>A0A2R3Z8F3</accession>
<proteinExistence type="inferred from homology"/>
<dbReference type="GO" id="GO:0003677">
    <property type="term" value="F:DNA binding"/>
    <property type="evidence" value="ECO:0007669"/>
    <property type="project" value="UniProtKB-KW"/>
</dbReference>
<evidence type="ECO:0000256" key="3">
    <source>
        <dbReference type="ARBA" id="ARBA00023125"/>
    </source>
</evidence>
<dbReference type="KEGG" id="grs:C7S20_15105"/>
<evidence type="ECO:0000313" key="6">
    <source>
        <dbReference type="Proteomes" id="UP000241507"/>
    </source>
</evidence>
<comment type="similarity">
    <text evidence="1">Belongs to the type-I restriction system S methylase family.</text>
</comment>
<dbReference type="GO" id="GO:0009307">
    <property type="term" value="P:DNA restriction-modification system"/>
    <property type="evidence" value="ECO:0007669"/>
    <property type="project" value="UniProtKB-KW"/>
</dbReference>
<evidence type="ECO:0000256" key="2">
    <source>
        <dbReference type="ARBA" id="ARBA00022747"/>
    </source>
</evidence>
<dbReference type="Gene3D" id="3.90.220.20">
    <property type="entry name" value="DNA methylase specificity domains"/>
    <property type="match status" value="2"/>
</dbReference>
<keyword evidence="2" id="KW-0680">Restriction system</keyword>
<dbReference type="OrthoDB" id="9816225at2"/>
<evidence type="ECO:0000259" key="4">
    <source>
        <dbReference type="Pfam" id="PF01420"/>
    </source>
</evidence>
<dbReference type="InterPro" id="IPR000055">
    <property type="entry name" value="Restrct_endonuc_typeI_TRD"/>
</dbReference>
<dbReference type="Pfam" id="PF01420">
    <property type="entry name" value="Methylase_S"/>
    <property type="match status" value="1"/>
</dbReference>
<dbReference type="RefSeq" id="WP_107013258.1">
    <property type="nucleotide sequence ID" value="NZ_CP028136.1"/>
</dbReference>
<reference evidence="6" key="1">
    <citation type="submission" date="2018-03" db="EMBL/GenBank/DDBJ databases">
        <title>Gramella fulva sp. nov., isolated from a dry surface of tidal flat.</title>
        <authorList>
            <person name="Hwang S.H."/>
            <person name="Hwang W.M."/>
            <person name="Kang K."/>
            <person name="Ahn T.-Y."/>
        </authorList>
    </citation>
    <scope>NUCLEOTIDE SEQUENCE [LARGE SCALE GENOMIC DNA]</scope>
    <source>
        <strain evidence="6">SH35</strain>
    </source>
</reference>
<protein>
    <recommendedName>
        <fullName evidence="4">Type I restriction modification DNA specificity domain-containing protein</fullName>
    </recommendedName>
</protein>
<dbReference type="InterPro" id="IPR052021">
    <property type="entry name" value="Type-I_RS_S_subunit"/>
</dbReference>
<dbReference type="InterPro" id="IPR044946">
    <property type="entry name" value="Restrct_endonuc_typeI_TRD_sf"/>
</dbReference>
<feature type="domain" description="Type I restriction modification DNA specificity" evidence="4">
    <location>
        <begin position="215"/>
        <end position="373"/>
    </location>
</feature>
<sequence>MQSNYKPIGDYIQKLKVRNSEDRYSELLGINIDKFFMPSVANVVGTNLSRYLIVRPGQFACNRMHVGRDYRIPIALSENEEPFIISPAYDVFEIKDTSILLPEYLMMWFSRAEFDRNAWFYTDADVRGGLAWDAFCSIELPVPSIEIQREIVREYNVIKNRIELNKQLNQKLEETAQALYKYWFLDFEFPNEEGKPYKSSGGKMVYNEELDKEIPEGWSNGTFQDHVKVKMGQSPKGNTYNQNGYGTPLINGPVEFGDFFTEKSKWTTAPTKICEKGELIICVRGSTVGRFVKSDGIYCLGRGVCSFRGIQSQRFVDELYKYSLEELLSYTTGSTFPNLDGQTLLNFPSIVPSAELVELFDQFINSIMSLVENKAKQNNYLIEIQNLLLSKMARVEQEKTSFAYE</sequence>
<keyword evidence="3" id="KW-0238">DNA-binding</keyword>
<dbReference type="REBASE" id="243944">
    <property type="entry name" value="S.GspSH35ORF15110P"/>
</dbReference>
<dbReference type="Proteomes" id="UP000241507">
    <property type="component" value="Chromosome"/>
</dbReference>